<dbReference type="GeneID" id="37019752"/>
<sequence length="472" mass="52127">MIFNVFYQILLILVSLLLSLSKANDLVGEAVIDVCKRGKTATGQAGGILYGIPNDPAYSPDKAPTIPVDLQLGAGLTMVRAGGAQIPFPGFSSSIAGYEQRFESTLENYRSARAQNATFVLLPHDLWGADGKSPSTVRYPCDNGNCSFYGEFLDRLTGDLKKNNMTDGLKIDIWNEPDISLFWPGTQDQYLQSWSYAFRKYRSALGPSVPLQGPASSSLPALNNSWWTNYTTYLSLPQNCDVIPDVWSYHHLFGRYSPNCGNDPVDSRKSLSELLKKYNKLPNDIEVQVNEYGTYDGEQVPAYTAWFISRFERANITAGRANWGSGRGLHDDLARLLLPVNEGLGGWTTAGDWHVLNYYTKTQSGGRKLHNKSTKSKCYDTFATLHPKDRAIHILAGTRGQSGDYPIIINGLHTLGVSCVNASIHEIPSNNASTVISPNQVSNTQIYLNMYGSITVHLNMTTDSAYTIDLTY</sequence>
<dbReference type="Gene3D" id="3.20.20.80">
    <property type="entry name" value="Glycosidases"/>
    <property type="match status" value="1"/>
</dbReference>
<gene>
    <name evidence="2" type="ORF">FA14DRAFT_158532</name>
</gene>
<evidence type="ECO:0000313" key="3">
    <source>
        <dbReference type="Proteomes" id="UP000245771"/>
    </source>
</evidence>
<dbReference type="STRING" id="1280837.A0A316V3Y4"/>
<evidence type="ECO:0008006" key="4">
    <source>
        <dbReference type="Google" id="ProtNLM"/>
    </source>
</evidence>
<evidence type="ECO:0000256" key="1">
    <source>
        <dbReference type="SAM" id="SignalP"/>
    </source>
</evidence>
<dbReference type="AlphaFoldDB" id="A0A316V3Y4"/>
<dbReference type="SUPFAM" id="SSF51445">
    <property type="entry name" value="(Trans)glycosidases"/>
    <property type="match status" value="1"/>
</dbReference>
<dbReference type="Proteomes" id="UP000245771">
    <property type="component" value="Unassembled WGS sequence"/>
</dbReference>
<proteinExistence type="predicted"/>
<organism evidence="2 3">
    <name type="scientific">Meira miltonrushii</name>
    <dbReference type="NCBI Taxonomy" id="1280837"/>
    <lineage>
        <taxon>Eukaryota</taxon>
        <taxon>Fungi</taxon>
        <taxon>Dikarya</taxon>
        <taxon>Basidiomycota</taxon>
        <taxon>Ustilaginomycotina</taxon>
        <taxon>Exobasidiomycetes</taxon>
        <taxon>Exobasidiales</taxon>
        <taxon>Brachybasidiaceae</taxon>
        <taxon>Meira</taxon>
    </lineage>
</organism>
<accession>A0A316V3Y4</accession>
<feature type="chain" id="PRO_5016292719" description="Glycoside hydrolase" evidence="1">
    <location>
        <begin position="24"/>
        <end position="472"/>
    </location>
</feature>
<reference evidence="2 3" key="1">
    <citation type="journal article" date="2018" name="Mol. Biol. Evol.">
        <title>Broad Genomic Sampling Reveals a Smut Pathogenic Ancestry of the Fungal Clade Ustilaginomycotina.</title>
        <authorList>
            <person name="Kijpornyongpan T."/>
            <person name="Mondo S.J."/>
            <person name="Barry K."/>
            <person name="Sandor L."/>
            <person name="Lee J."/>
            <person name="Lipzen A."/>
            <person name="Pangilinan J."/>
            <person name="LaButti K."/>
            <person name="Hainaut M."/>
            <person name="Henrissat B."/>
            <person name="Grigoriev I.V."/>
            <person name="Spatafora J.W."/>
            <person name="Aime M.C."/>
        </authorList>
    </citation>
    <scope>NUCLEOTIDE SEQUENCE [LARGE SCALE GENOMIC DNA]</scope>
    <source>
        <strain evidence="2 3">MCA 3882</strain>
    </source>
</reference>
<dbReference type="RefSeq" id="XP_025352020.1">
    <property type="nucleotide sequence ID" value="XM_025497971.1"/>
</dbReference>
<keyword evidence="3" id="KW-1185">Reference proteome</keyword>
<dbReference type="InterPro" id="IPR017853">
    <property type="entry name" value="GH"/>
</dbReference>
<dbReference type="InParanoid" id="A0A316V3Y4"/>
<protein>
    <recommendedName>
        <fullName evidence="4">Glycoside hydrolase</fullName>
    </recommendedName>
</protein>
<evidence type="ECO:0000313" key="2">
    <source>
        <dbReference type="EMBL" id="PWN31718.1"/>
    </source>
</evidence>
<dbReference type="EMBL" id="KZ819607">
    <property type="protein sequence ID" value="PWN31718.1"/>
    <property type="molecule type" value="Genomic_DNA"/>
</dbReference>
<feature type="signal peptide" evidence="1">
    <location>
        <begin position="1"/>
        <end position="23"/>
    </location>
</feature>
<name>A0A316V3Y4_9BASI</name>
<keyword evidence="1" id="KW-0732">Signal</keyword>
<dbReference type="OrthoDB" id="3445803at2759"/>